<proteinExistence type="predicted"/>
<dbReference type="InterPro" id="IPR010982">
    <property type="entry name" value="Lambda_DNA-bd_dom_sf"/>
</dbReference>
<dbReference type="GO" id="GO:0003700">
    <property type="term" value="F:DNA-binding transcription factor activity"/>
    <property type="evidence" value="ECO:0007669"/>
    <property type="project" value="TreeGrafter"/>
</dbReference>
<dbReference type="PROSITE" id="PS50943">
    <property type="entry name" value="HTH_CROC1"/>
    <property type="match status" value="1"/>
</dbReference>
<accession>A0A6N7VP80</accession>
<gene>
    <name evidence="5" type="ORF">FYJ24_01895</name>
</gene>
<dbReference type="AlphaFoldDB" id="A0A6N7VP80"/>
<name>A0A6N7VP80_9ACTO</name>
<dbReference type="CDD" id="cd00093">
    <property type="entry name" value="HTH_XRE"/>
    <property type="match status" value="1"/>
</dbReference>
<dbReference type="InterPro" id="IPR050807">
    <property type="entry name" value="TransReg_Diox_bact_type"/>
</dbReference>
<comment type="caution">
    <text evidence="5">The sequence shown here is derived from an EMBL/GenBank/DDBJ whole genome shotgun (WGS) entry which is preliminary data.</text>
</comment>
<protein>
    <submittedName>
        <fullName evidence="5">Helix-turn-helix transcriptional regulator</fullName>
    </submittedName>
</protein>
<dbReference type="PANTHER" id="PTHR46797">
    <property type="entry name" value="HTH-TYPE TRANSCRIPTIONAL REGULATOR"/>
    <property type="match status" value="1"/>
</dbReference>
<organism evidence="5 6">
    <name type="scientific">Scrofimicrobium canadense</name>
    <dbReference type="NCBI Taxonomy" id="2652290"/>
    <lineage>
        <taxon>Bacteria</taxon>
        <taxon>Bacillati</taxon>
        <taxon>Actinomycetota</taxon>
        <taxon>Actinomycetes</taxon>
        <taxon>Actinomycetales</taxon>
        <taxon>Actinomycetaceae</taxon>
        <taxon>Scrofimicrobium</taxon>
    </lineage>
</organism>
<dbReference type="EMBL" id="VULO01000002">
    <property type="protein sequence ID" value="MSS83534.1"/>
    <property type="molecule type" value="Genomic_DNA"/>
</dbReference>
<keyword evidence="3" id="KW-0804">Transcription</keyword>
<evidence type="ECO:0000256" key="3">
    <source>
        <dbReference type="ARBA" id="ARBA00023163"/>
    </source>
</evidence>
<dbReference type="Pfam" id="PF01381">
    <property type="entry name" value="HTH_3"/>
    <property type="match status" value="1"/>
</dbReference>
<dbReference type="PANTHER" id="PTHR46797:SF23">
    <property type="entry name" value="HTH-TYPE TRANSCRIPTIONAL REGULATOR SUTR"/>
    <property type="match status" value="1"/>
</dbReference>
<evidence type="ECO:0000313" key="5">
    <source>
        <dbReference type="EMBL" id="MSS83534.1"/>
    </source>
</evidence>
<reference evidence="5 6" key="1">
    <citation type="submission" date="2019-08" db="EMBL/GenBank/DDBJ databases">
        <title>In-depth cultivation of the pig gut microbiome towards novel bacterial diversity and tailored functional studies.</title>
        <authorList>
            <person name="Wylensek D."/>
            <person name="Hitch T.C.A."/>
            <person name="Clavel T."/>
        </authorList>
    </citation>
    <scope>NUCLEOTIDE SEQUENCE [LARGE SCALE GENOMIC DNA]</scope>
    <source>
        <strain evidence="5 6">WB03_NA08</strain>
    </source>
</reference>
<evidence type="ECO:0000256" key="2">
    <source>
        <dbReference type="ARBA" id="ARBA00023125"/>
    </source>
</evidence>
<sequence>MQRLFGQNLRKHRQAIGLSQEELGELLDMHRTYIGGVERGEKNLTLRTVETMCDRLNVPVIDLLLGHSDEEDDSEE</sequence>
<evidence type="ECO:0000313" key="6">
    <source>
        <dbReference type="Proteomes" id="UP000470875"/>
    </source>
</evidence>
<dbReference type="Proteomes" id="UP000470875">
    <property type="component" value="Unassembled WGS sequence"/>
</dbReference>
<dbReference type="SUPFAM" id="SSF47413">
    <property type="entry name" value="lambda repressor-like DNA-binding domains"/>
    <property type="match status" value="1"/>
</dbReference>
<dbReference type="SMART" id="SM00530">
    <property type="entry name" value="HTH_XRE"/>
    <property type="match status" value="1"/>
</dbReference>
<keyword evidence="2" id="KW-0238">DNA-binding</keyword>
<evidence type="ECO:0000259" key="4">
    <source>
        <dbReference type="PROSITE" id="PS50943"/>
    </source>
</evidence>
<dbReference type="Gene3D" id="1.10.260.40">
    <property type="entry name" value="lambda repressor-like DNA-binding domains"/>
    <property type="match status" value="1"/>
</dbReference>
<dbReference type="GO" id="GO:0005829">
    <property type="term" value="C:cytosol"/>
    <property type="evidence" value="ECO:0007669"/>
    <property type="project" value="TreeGrafter"/>
</dbReference>
<dbReference type="InterPro" id="IPR001387">
    <property type="entry name" value="Cro/C1-type_HTH"/>
</dbReference>
<keyword evidence="1" id="KW-0805">Transcription regulation</keyword>
<keyword evidence="6" id="KW-1185">Reference proteome</keyword>
<dbReference type="GO" id="GO:0003677">
    <property type="term" value="F:DNA binding"/>
    <property type="evidence" value="ECO:0007669"/>
    <property type="project" value="UniProtKB-KW"/>
</dbReference>
<evidence type="ECO:0000256" key="1">
    <source>
        <dbReference type="ARBA" id="ARBA00023015"/>
    </source>
</evidence>
<feature type="domain" description="HTH cro/C1-type" evidence="4">
    <location>
        <begin position="9"/>
        <end position="63"/>
    </location>
</feature>